<keyword evidence="3" id="KW-1185">Reference proteome</keyword>
<feature type="region of interest" description="Disordered" evidence="1">
    <location>
        <begin position="88"/>
        <end position="107"/>
    </location>
</feature>
<proteinExistence type="predicted"/>
<dbReference type="Proteomes" id="UP001529510">
    <property type="component" value="Unassembled WGS sequence"/>
</dbReference>
<accession>A0ABD0Q9F9</accession>
<feature type="non-terminal residue" evidence="2">
    <location>
        <position position="1"/>
    </location>
</feature>
<feature type="compositionally biased region" description="Basic and acidic residues" evidence="1">
    <location>
        <begin position="58"/>
        <end position="70"/>
    </location>
</feature>
<evidence type="ECO:0000313" key="2">
    <source>
        <dbReference type="EMBL" id="KAL0182786.1"/>
    </source>
</evidence>
<feature type="region of interest" description="Disordered" evidence="1">
    <location>
        <begin position="13"/>
        <end position="70"/>
    </location>
</feature>
<reference evidence="2 3" key="1">
    <citation type="submission" date="2024-05" db="EMBL/GenBank/DDBJ databases">
        <title>Genome sequencing and assembly of Indian major carp, Cirrhinus mrigala (Hamilton, 1822).</title>
        <authorList>
            <person name="Mohindra V."/>
            <person name="Chowdhury L.M."/>
            <person name="Lal K."/>
            <person name="Jena J.K."/>
        </authorList>
    </citation>
    <scope>NUCLEOTIDE SEQUENCE [LARGE SCALE GENOMIC DNA]</scope>
    <source>
        <strain evidence="2">CM1030</strain>
        <tissue evidence="2">Blood</tissue>
    </source>
</reference>
<organism evidence="2 3">
    <name type="scientific">Cirrhinus mrigala</name>
    <name type="common">Mrigala</name>
    <dbReference type="NCBI Taxonomy" id="683832"/>
    <lineage>
        <taxon>Eukaryota</taxon>
        <taxon>Metazoa</taxon>
        <taxon>Chordata</taxon>
        <taxon>Craniata</taxon>
        <taxon>Vertebrata</taxon>
        <taxon>Euteleostomi</taxon>
        <taxon>Actinopterygii</taxon>
        <taxon>Neopterygii</taxon>
        <taxon>Teleostei</taxon>
        <taxon>Ostariophysi</taxon>
        <taxon>Cypriniformes</taxon>
        <taxon>Cyprinidae</taxon>
        <taxon>Labeoninae</taxon>
        <taxon>Labeonini</taxon>
        <taxon>Cirrhinus</taxon>
    </lineage>
</organism>
<name>A0ABD0Q9F9_CIRMR</name>
<evidence type="ECO:0000256" key="1">
    <source>
        <dbReference type="SAM" id="MobiDB-lite"/>
    </source>
</evidence>
<protein>
    <submittedName>
        <fullName evidence="2">Uncharacterized protein</fullName>
    </submittedName>
</protein>
<dbReference type="EMBL" id="JAMKFB020000010">
    <property type="protein sequence ID" value="KAL0182786.1"/>
    <property type="molecule type" value="Genomic_DNA"/>
</dbReference>
<feature type="non-terminal residue" evidence="2">
    <location>
        <position position="131"/>
    </location>
</feature>
<gene>
    <name evidence="2" type="ORF">M9458_022161</name>
</gene>
<comment type="caution">
    <text evidence="2">The sequence shown here is derived from an EMBL/GenBank/DDBJ whole genome shotgun (WGS) entry which is preliminary data.</text>
</comment>
<sequence>SRIRRELFIEEIQAAAGEGGSPSARPGNCDGTESDSTAEGRPSGSEERKGLLESPSLSHRDEDAEADRPRGAIIDSLFGIPESISSAAATAAATPCRNPKDSSLRKKKAANLNNIIHRLEKAANRDEPHEW</sequence>
<evidence type="ECO:0000313" key="3">
    <source>
        <dbReference type="Proteomes" id="UP001529510"/>
    </source>
</evidence>
<dbReference type="AlphaFoldDB" id="A0ABD0Q9F9"/>